<reference evidence="2 3" key="1">
    <citation type="submission" date="2015-02" db="EMBL/GenBank/DDBJ databases">
        <authorList>
            <person name="Chooi Y.-H."/>
        </authorList>
    </citation>
    <scope>NUCLEOTIDE SEQUENCE [LARGE SCALE GENOMIC DNA]</scope>
    <source>
        <strain evidence="2">E3</strain>
    </source>
</reference>
<accession>A0A0G4J5P5</accession>
<keyword evidence="1" id="KW-0472">Membrane</keyword>
<dbReference type="AlphaFoldDB" id="A0A0G4J5P5"/>
<name>A0A0G4J5P5_PLABS</name>
<keyword evidence="1" id="KW-0812">Transmembrane</keyword>
<sequence length="51" mass="5657">MVLLGDLVPGKLGIFVDVMIVFHSVAFVYWAVTAVTEIYSHPARDPNMKAH</sequence>
<evidence type="ECO:0000256" key="1">
    <source>
        <dbReference type="SAM" id="Phobius"/>
    </source>
</evidence>
<proteinExistence type="predicted"/>
<dbReference type="EMBL" id="CDSF01000133">
    <property type="protein sequence ID" value="CEP02679.1"/>
    <property type="molecule type" value="Genomic_DNA"/>
</dbReference>
<gene>
    <name evidence="2" type="ORF">PBRA_002646</name>
</gene>
<keyword evidence="1" id="KW-1133">Transmembrane helix</keyword>
<protein>
    <submittedName>
        <fullName evidence="2">Uncharacterized protein</fullName>
    </submittedName>
</protein>
<organism evidence="2 3">
    <name type="scientific">Plasmodiophora brassicae</name>
    <name type="common">Clubroot disease agent</name>
    <dbReference type="NCBI Taxonomy" id="37360"/>
    <lineage>
        <taxon>Eukaryota</taxon>
        <taxon>Sar</taxon>
        <taxon>Rhizaria</taxon>
        <taxon>Endomyxa</taxon>
        <taxon>Phytomyxea</taxon>
        <taxon>Plasmodiophorida</taxon>
        <taxon>Plasmodiophoridae</taxon>
        <taxon>Plasmodiophora</taxon>
    </lineage>
</organism>
<evidence type="ECO:0000313" key="3">
    <source>
        <dbReference type="Proteomes" id="UP000039324"/>
    </source>
</evidence>
<keyword evidence="3" id="KW-1185">Reference proteome</keyword>
<feature type="transmembrane region" description="Helical" evidence="1">
    <location>
        <begin position="12"/>
        <end position="32"/>
    </location>
</feature>
<evidence type="ECO:0000313" key="2">
    <source>
        <dbReference type="EMBL" id="CEP02679.1"/>
    </source>
</evidence>
<dbReference type="Proteomes" id="UP000039324">
    <property type="component" value="Unassembled WGS sequence"/>
</dbReference>